<name>A0AAN1KRB5_9VIBR</name>
<feature type="region of interest" description="Disordered" evidence="1">
    <location>
        <begin position="700"/>
        <end position="721"/>
    </location>
</feature>
<feature type="domain" description="TraG N-terminal Proteobacteria" evidence="3">
    <location>
        <begin position="4"/>
        <end position="464"/>
    </location>
</feature>
<sequence>MLTVHVFYAGEIVREVFNAVAMFVNSKDMATILSMVAFISVPLTVMQFIGTHSPKAIITWCAVTVLVPTLLIKSTEDIQIIDASNPLHVTTVGNVPMILAFPAHFATLYMFGITDSINGIFHTNEDEQYSKTGMLYGATLVRKNLTAKIHNPQLQHLWQQYLTNCIRQDVAINNKYTYEELFSSPDMLTFLKNHSPSPVRRILDPGHASHYSAESGRFPTCKEALPVITSLFKQEATNQPNYLKRLLGADGANTAKQSALMMTAMDNANHALIDVSQNARQTILQAMVTNSTLTGLIDASDAVGADATAIRLMAAQTEIQSNAFMASTGLWAQKRIPMLQTVILLLIMCASPIVAALAMLPNMSLKVLSNTLMGYLNVASWPIVFTFINFISHAFGSAMMKSITNADGGVTYYNLAELHKTNLEMSSIAGWLMMLTPIITPFLVKGGASIMGSAAMQFAGMMNSVGGQVSKEIATGNISLGNTSENVHSYDNTHANKHDTNYLDNHSMASQQLDNGSMKHLTGSGNVYDTRGSRSTTDTNIHLGEQRSASLKTAATQSARATQTEQTSWQTAASDSWNQLQASRQTLASQENYGNGYSQNEQTSDRAALDEVYRATHDYAQSHNMSDSDAYSTLLAGRMGVSGHIGGGKDSIVGGSLSAGIEGSASTGATHTYTDGETRTDSDSKSTAFNHAMDRLESASKTHTAGDNHSKAAQSEQAYQDSLSNVASHSKQLSAAVNREQAASLLYEQSKSDSAGFNQDLSMGFQKWAKENPSLYGYEPFDDVMTSNDKQDLRQAMASLYVSQQTEKDINNKINALTPEQIDSAQGQTMNSVTDAGANDMETVTAQGQTTLKAHHQTGQDLSSTSTPLYDDKERQNTVNQVDHDVASRTEHVKNTSVRRGHHVEENTDKTVANRGDGLDVLGEELHEMKESVKDSVKSLKNELFD</sequence>
<organism evidence="4 5">
    <name type="scientific">Vibrio mediterranei</name>
    <dbReference type="NCBI Taxonomy" id="689"/>
    <lineage>
        <taxon>Bacteria</taxon>
        <taxon>Pseudomonadati</taxon>
        <taxon>Pseudomonadota</taxon>
        <taxon>Gammaproteobacteria</taxon>
        <taxon>Vibrionales</taxon>
        <taxon>Vibrionaceae</taxon>
        <taxon>Vibrio</taxon>
    </lineage>
</organism>
<gene>
    <name evidence="4" type="ORF">BSZ05_26570</name>
</gene>
<keyword evidence="4" id="KW-0614">Plasmid</keyword>
<accession>A0AAN1KRB5</accession>
<feature type="compositionally biased region" description="Polar residues" evidence="1">
    <location>
        <begin position="568"/>
        <end position="581"/>
    </location>
</feature>
<feature type="transmembrane region" description="Helical" evidence="2">
    <location>
        <begin position="372"/>
        <end position="391"/>
    </location>
</feature>
<evidence type="ECO:0000313" key="4">
    <source>
        <dbReference type="EMBL" id="ASI93417.1"/>
    </source>
</evidence>
<dbReference type="InterPro" id="IPR012931">
    <property type="entry name" value="TraG_N_Proteobacteria"/>
</dbReference>
<feature type="compositionally biased region" description="Polar residues" evidence="1">
    <location>
        <begin position="523"/>
        <end position="540"/>
    </location>
</feature>
<feature type="compositionally biased region" description="Basic and acidic residues" evidence="1">
    <location>
        <begin position="674"/>
        <end position="684"/>
    </location>
</feature>
<feature type="region of interest" description="Disordered" evidence="1">
    <location>
        <begin position="892"/>
        <end position="916"/>
    </location>
</feature>
<dbReference type="EMBL" id="CP018310">
    <property type="protein sequence ID" value="ASI93417.1"/>
    <property type="molecule type" value="Genomic_DNA"/>
</dbReference>
<evidence type="ECO:0000256" key="1">
    <source>
        <dbReference type="SAM" id="MobiDB-lite"/>
    </source>
</evidence>
<dbReference type="AlphaFoldDB" id="A0AAN1KRB5"/>
<feature type="transmembrane region" description="Helical" evidence="2">
    <location>
        <begin position="29"/>
        <end position="49"/>
    </location>
</feature>
<keyword evidence="2" id="KW-1133">Transmembrane helix</keyword>
<feature type="compositionally biased region" description="Polar residues" evidence="1">
    <location>
        <begin position="711"/>
        <end position="721"/>
    </location>
</feature>
<dbReference type="RefSeq" id="WP_088879106.1">
    <property type="nucleotide sequence ID" value="NZ_CP018310.1"/>
</dbReference>
<feature type="compositionally biased region" description="Low complexity" evidence="1">
    <location>
        <begin position="553"/>
        <end position="567"/>
    </location>
</feature>
<evidence type="ECO:0000259" key="3">
    <source>
        <dbReference type="Pfam" id="PF07916"/>
    </source>
</evidence>
<dbReference type="KEGG" id="vsh:BSZ05_26570"/>
<feature type="transmembrane region" description="Helical" evidence="2">
    <location>
        <begin position="342"/>
        <end position="360"/>
    </location>
</feature>
<feature type="region of interest" description="Disordered" evidence="1">
    <location>
        <begin position="515"/>
        <end position="581"/>
    </location>
</feature>
<keyword evidence="2" id="KW-0812">Transmembrane</keyword>
<keyword evidence="2" id="KW-0472">Membrane</keyword>
<feature type="region of interest" description="Disordered" evidence="1">
    <location>
        <begin position="665"/>
        <end position="685"/>
    </location>
</feature>
<dbReference type="Proteomes" id="UP000197092">
    <property type="component" value="Plasmid unnamed"/>
</dbReference>
<reference evidence="5" key="1">
    <citation type="submission" date="2016-12" db="EMBL/GenBank/DDBJ databases">
        <title>Comparative genomic analysis reveals the diversity, evolution, and environmental adaptation strategies of the genus Vibrio.</title>
        <authorList>
            <person name="Lin H."/>
            <person name="Wang X."/>
            <person name="Zhang X.-H."/>
        </authorList>
    </citation>
    <scope>NUCLEOTIDE SEQUENCE [LARGE SCALE GENOMIC DNA]</scope>
    <source>
        <strain evidence="5">QT6D1</strain>
        <plasmid evidence="5">unnamed</plasmid>
    </source>
</reference>
<geneLocation type="plasmid" evidence="4 5">
    <name>unnamed</name>
</geneLocation>
<proteinExistence type="predicted"/>
<feature type="compositionally biased region" description="Basic and acidic residues" evidence="1">
    <location>
        <begin position="700"/>
        <end position="710"/>
    </location>
</feature>
<evidence type="ECO:0000313" key="5">
    <source>
        <dbReference type="Proteomes" id="UP000197092"/>
    </source>
</evidence>
<dbReference type="Pfam" id="PF07916">
    <property type="entry name" value="TraG_N"/>
    <property type="match status" value="1"/>
</dbReference>
<protein>
    <recommendedName>
        <fullName evidence="3">TraG N-terminal Proteobacteria domain-containing protein</fullName>
    </recommendedName>
</protein>
<evidence type="ECO:0000256" key="2">
    <source>
        <dbReference type="SAM" id="Phobius"/>
    </source>
</evidence>
<feature type="transmembrane region" description="Helical" evidence="2">
    <location>
        <begin position="428"/>
        <end position="444"/>
    </location>
</feature>